<evidence type="ECO:0000313" key="3">
    <source>
        <dbReference type="EMBL" id="MCL7713592.1"/>
    </source>
</evidence>
<evidence type="ECO:0000256" key="2">
    <source>
        <dbReference type="SAM" id="Phobius"/>
    </source>
</evidence>
<gene>
    <name evidence="3" type="ORF">K5L01_02820</name>
</gene>
<dbReference type="EMBL" id="JAIKTS010000001">
    <property type="protein sequence ID" value="MCL7713592.1"/>
    <property type="molecule type" value="Genomic_DNA"/>
</dbReference>
<feature type="compositionally biased region" description="Low complexity" evidence="1">
    <location>
        <begin position="110"/>
        <end position="129"/>
    </location>
</feature>
<dbReference type="RefSeq" id="WP_250061755.1">
    <property type="nucleotide sequence ID" value="NZ_JAIKTS010000001.1"/>
</dbReference>
<reference evidence="3 4" key="1">
    <citation type="submission" date="2021-08" db="EMBL/GenBank/DDBJ databases">
        <title>Novel members of of the genus Stenotrophomonas from differernt environment.</title>
        <authorList>
            <person name="Deng Y."/>
        </authorList>
    </citation>
    <scope>NUCLEOTIDE SEQUENCE [LARGE SCALE GENOMIC DNA]</scope>
    <source>
        <strain evidence="3 4">CPCC 101365</strain>
    </source>
</reference>
<sequence>MNRSDALTPEERALARLLGRPDTTVAPTARTDAAIAAQARTTGAPTPVPRPSPPPAAFSTRPDRRRPVWLTPVAVAASLVLAVGLSWQLRPTLPPAPAPAPDLPAPAPAAMPAAAPTSAEPPRDTVAAPATPPPAARRPAPVPAAAKPAAPAAVSPRAPAPPAAPPPPAPPASAERAAARAIAAPGTPAADAAAKYATRSAHAPLAAPAPPARADEHPAALAVDVDGASPAAEAVAAPPLQRRQWLQHIRAQRDAGDSASARASLRRFVQAHPHARIPRDLRPLLEE</sequence>
<feature type="compositionally biased region" description="Pro residues" evidence="1">
    <location>
        <begin position="46"/>
        <end position="56"/>
    </location>
</feature>
<feature type="region of interest" description="Disordered" evidence="1">
    <location>
        <begin position="92"/>
        <end position="226"/>
    </location>
</feature>
<dbReference type="Proteomes" id="UP001431235">
    <property type="component" value="Unassembled WGS sequence"/>
</dbReference>
<feature type="compositionally biased region" description="Low complexity" evidence="1">
    <location>
        <begin position="143"/>
        <end position="157"/>
    </location>
</feature>
<protein>
    <submittedName>
        <fullName evidence="3">Uncharacterized protein</fullName>
    </submittedName>
</protein>
<keyword evidence="2" id="KW-0472">Membrane</keyword>
<evidence type="ECO:0000256" key="1">
    <source>
        <dbReference type="SAM" id="MobiDB-lite"/>
    </source>
</evidence>
<evidence type="ECO:0000313" key="4">
    <source>
        <dbReference type="Proteomes" id="UP001431235"/>
    </source>
</evidence>
<comment type="caution">
    <text evidence="3">The sequence shown here is derived from an EMBL/GenBank/DDBJ whole genome shotgun (WGS) entry which is preliminary data.</text>
</comment>
<feature type="transmembrane region" description="Helical" evidence="2">
    <location>
        <begin position="68"/>
        <end position="87"/>
    </location>
</feature>
<proteinExistence type="predicted"/>
<accession>A0ABT0SE58</accession>
<keyword evidence="2" id="KW-0812">Transmembrane</keyword>
<feature type="region of interest" description="Disordered" evidence="1">
    <location>
        <begin position="249"/>
        <end position="287"/>
    </location>
</feature>
<feature type="compositionally biased region" description="Pro residues" evidence="1">
    <location>
        <begin position="158"/>
        <end position="171"/>
    </location>
</feature>
<name>A0ABT0SE58_9GAMM</name>
<feature type="region of interest" description="Disordered" evidence="1">
    <location>
        <begin position="39"/>
        <end position="66"/>
    </location>
</feature>
<feature type="compositionally biased region" description="Pro residues" evidence="1">
    <location>
        <begin position="130"/>
        <end position="142"/>
    </location>
</feature>
<feature type="compositionally biased region" description="Low complexity" evidence="1">
    <location>
        <begin position="172"/>
        <end position="206"/>
    </location>
</feature>
<organism evidence="3 4">
    <name type="scientific">Stenotrophomonas mori</name>
    <dbReference type="NCBI Taxonomy" id="2871096"/>
    <lineage>
        <taxon>Bacteria</taxon>
        <taxon>Pseudomonadati</taxon>
        <taxon>Pseudomonadota</taxon>
        <taxon>Gammaproteobacteria</taxon>
        <taxon>Lysobacterales</taxon>
        <taxon>Lysobacteraceae</taxon>
        <taxon>Stenotrophomonas</taxon>
    </lineage>
</organism>
<feature type="compositionally biased region" description="Low complexity" evidence="1">
    <location>
        <begin position="257"/>
        <end position="267"/>
    </location>
</feature>
<feature type="compositionally biased region" description="Basic and acidic residues" evidence="1">
    <location>
        <begin position="277"/>
        <end position="287"/>
    </location>
</feature>
<keyword evidence="2" id="KW-1133">Transmembrane helix</keyword>
<feature type="compositionally biased region" description="Pro residues" evidence="1">
    <location>
        <begin position="92"/>
        <end position="109"/>
    </location>
</feature>
<keyword evidence="4" id="KW-1185">Reference proteome</keyword>